<dbReference type="OrthoDB" id="4843507at2"/>
<dbReference type="KEGG" id="erz:ER308_14570"/>
<name>A0A411YHR3_9ACTN</name>
<dbReference type="RefSeq" id="WP_131155656.1">
    <property type="nucleotide sequence ID" value="NZ_CP036402.1"/>
</dbReference>
<proteinExistence type="predicted"/>
<feature type="compositionally biased region" description="Acidic residues" evidence="1">
    <location>
        <begin position="22"/>
        <end position="98"/>
    </location>
</feature>
<evidence type="ECO:0000256" key="1">
    <source>
        <dbReference type="SAM" id="MobiDB-lite"/>
    </source>
</evidence>
<keyword evidence="5" id="KW-1185">Reference proteome</keyword>
<accession>A0A411YHR3</accession>
<feature type="signal peptide" evidence="2">
    <location>
        <begin position="1"/>
        <end position="23"/>
    </location>
</feature>
<organism evidence="4 5">
    <name type="scientific">Egibacter rhizosphaerae</name>
    <dbReference type="NCBI Taxonomy" id="1670831"/>
    <lineage>
        <taxon>Bacteria</taxon>
        <taxon>Bacillati</taxon>
        <taxon>Actinomycetota</taxon>
        <taxon>Nitriliruptoria</taxon>
        <taxon>Egibacterales</taxon>
        <taxon>Egibacteraceae</taxon>
        <taxon>Egibacter</taxon>
    </lineage>
</organism>
<gene>
    <name evidence="4" type="ORF">ER308_14570</name>
</gene>
<dbReference type="AlphaFoldDB" id="A0A411YHR3"/>
<evidence type="ECO:0000313" key="5">
    <source>
        <dbReference type="Proteomes" id="UP000291469"/>
    </source>
</evidence>
<dbReference type="Pfam" id="PF10648">
    <property type="entry name" value="Gmad2"/>
    <property type="match status" value="1"/>
</dbReference>
<sequence length="342" mass="36535">MRTLLRVALAGLLLLALAACSDAEDETTLEGEPDDSGEEEEPDPDDSDDADETDETDEEDEADEEPEEVDEEEAEDEADDEDVDAAEADEGNDGDGDGESQSVTTFALREIDGDYFVESVQTTTEPTEAVATASIEAMLDAEPADPGLTRPLESSPEVLGASIDDGVLTVNLTEEVRDGSPGGAAHEGAFAQALAHAGAQFDSVDAVSLQVEGDPIDELWGHLDWSEPIAPDPFMRADVDVETPNYGDTYATGSVLEVSGTSLTFESNVQFELRDPSGETVEESFTTADQPGMDQRGPFAHQMDRPLDEPGEWTLVVRSPDPSDGEADRAQYTAEIAVQVEE</sequence>
<dbReference type="SMART" id="SM00909">
    <property type="entry name" value="Germane"/>
    <property type="match status" value="1"/>
</dbReference>
<evidence type="ECO:0000313" key="4">
    <source>
        <dbReference type="EMBL" id="QBI20661.1"/>
    </source>
</evidence>
<dbReference type="EMBL" id="CP036402">
    <property type="protein sequence ID" value="QBI20661.1"/>
    <property type="molecule type" value="Genomic_DNA"/>
</dbReference>
<dbReference type="Pfam" id="PF10646">
    <property type="entry name" value="Germane"/>
    <property type="match status" value="1"/>
</dbReference>
<reference evidence="4 5" key="1">
    <citation type="submission" date="2019-01" db="EMBL/GenBank/DDBJ databases">
        <title>Egibacter rhizosphaerae EGI 80759T.</title>
        <authorList>
            <person name="Chen D.-D."/>
            <person name="Tian Y."/>
            <person name="Jiao J.-Y."/>
            <person name="Zhang X.-T."/>
            <person name="Zhang Y.-G."/>
            <person name="Zhang Y."/>
            <person name="Xiao M."/>
            <person name="Shu W.-S."/>
            <person name="Li W.-J."/>
        </authorList>
    </citation>
    <scope>NUCLEOTIDE SEQUENCE [LARGE SCALE GENOMIC DNA]</scope>
    <source>
        <strain evidence="4 5">EGI 80759</strain>
    </source>
</reference>
<dbReference type="PROSITE" id="PS51257">
    <property type="entry name" value="PROKAR_LIPOPROTEIN"/>
    <property type="match status" value="1"/>
</dbReference>
<feature type="region of interest" description="Disordered" evidence="1">
    <location>
        <begin position="274"/>
        <end position="307"/>
    </location>
</feature>
<protein>
    <recommendedName>
        <fullName evidence="3">GerMN domain-containing protein</fullName>
    </recommendedName>
</protein>
<dbReference type="Proteomes" id="UP000291469">
    <property type="component" value="Chromosome"/>
</dbReference>
<dbReference type="InterPro" id="IPR018911">
    <property type="entry name" value="Gmad2_Ig-like_dom"/>
</dbReference>
<evidence type="ECO:0000259" key="3">
    <source>
        <dbReference type="SMART" id="SM00909"/>
    </source>
</evidence>
<evidence type="ECO:0000256" key="2">
    <source>
        <dbReference type="SAM" id="SignalP"/>
    </source>
</evidence>
<dbReference type="InterPro" id="IPR019606">
    <property type="entry name" value="GerMN"/>
</dbReference>
<feature type="domain" description="GerMN" evidence="3">
    <location>
        <begin position="131"/>
        <end position="220"/>
    </location>
</feature>
<feature type="chain" id="PRO_5018980966" description="GerMN domain-containing protein" evidence="2">
    <location>
        <begin position="24"/>
        <end position="342"/>
    </location>
</feature>
<keyword evidence="2" id="KW-0732">Signal</keyword>
<feature type="region of interest" description="Disordered" evidence="1">
    <location>
        <begin position="21"/>
        <end position="102"/>
    </location>
</feature>